<dbReference type="OrthoDB" id="10030037at2759"/>
<protein>
    <submittedName>
        <fullName evidence="6">Uncharacterized protein</fullName>
    </submittedName>
</protein>
<sequence>MHKSVHTFRLSTPTLPAPVNIKRLSRTGSSLSGSSSTINRLSCAPDESATLSLALQQKSPAPVATNPKAPSSLNFNSRQASTQQNRRKVAEATPSVDDHLYEEINSVYRSPSSTISPPENNPSVIKRNYRCHASTLSPGDNSKRNSYCPSSTHLSFPVTGRGSKMSTSTSVLTAPISSQTTSSVNPPPDPPKLAPVSGVLHNQSPALIRPIAFRPYIRTPIDIDQDLDDVVAPLTSPKPSLSHSSTKPTAESVSNGHLSRKPTGRSLSDPWKGSGNRKAIAPFGASSSDFKSRSTPSSVKEETGSQHVYYPSSSDKSSYGYVSCSDQSVESLYNATSGTPRTYHARMIGSTDEEAFNLDEGYHVISTPSPSDSGIAINYEALLRDRDNEIIALRKTMELNENVIFRVHEEKEAAWRRQNESIKQHYEGLLEKQRKEQDQRVAELTRTIEELRGQSVKLQTQVQTAMNSKIDMESSIQQLEKQCQDAQIRLDEANWSVGDKNGQLALLKKSTRTADNEATCQQVTILQQKLEAAQKEALQRNAELKDLRQTLNFLSQELYQVQQKFDATREELDTRRDSGAASKSNRESIVANLCESLDYMDMERLKKEMADMKAKYNTEKRTFEEERATWFEEKEKVVKYQKQLQLNYLEIYKRNCSLEAQLDDVTASLRLNGHDDSRPNSVRESDC</sequence>
<evidence type="ECO:0000313" key="6">
    <source>
        <dbReference type="EMBL" id="GAU92549.1"/>
    </source>
</evidence>
<dbReference type="InterPro" id="IPR045329">
    <property type="entry name" value="LZTS"/>
</dbReference>
<dbReference type="EMBL" id="BDGG01000002">
    <property type="protein sequence ID" value="GAU92549.1"/>
    <property type="molecule type" value="Genomic_DNA"/>
</dbReference>
<evidence type="ECO:0000313" key="7">
    <source>
        <dbReference type="Proteomes" id="UP000186922"/>
    </source>
</evidence>
<keyword evidence="7" id="KW-1185">Reference proteome</keyword>
<name>A0A1D1US71_RAMVA</name>
<evidence type="ECO:0000256" key="1">
    <source>
        <dbReference type="ARBA" id="ARBA00004496"/>
    </source>
</evidence>
<evidence type="ECO:0000256" key="3">
    <source>
        <dbReference type="ARBA" id="ARBA00023054"/>
    </source>
</evidence>
<dbReference type="PANTHER" id="PTHR19354:SF2">
    <property type="entry name" value="LEUCINE-RICH REPEAT-CONTAINING PROTEIN DDB_G0290503"/>
    <property type="match status" value="1"/>
</dbReference>
<evidence type="ECO:0000256" key="2">
    <source>
        <dbReference type="ARBA" id="ARBA00022490"/>
    </source>
</evidence>
<feature type="compositionally biased region" description="Polar residues" evidence="5">
    <location>
        <begin position="68"/>
        <end position="84"/>
    </location>
</feature>
<comment type="caution">
    <text evidence="6">The sequence shown here is derived from an EMBL/GenBank/DDBJ whole genome shotgun (WGS) entry which is preliminary data.</text>
</comment>
<dbReference type="STRING" id="947166.A0A1D1US71"/>
<comment type="subcellular location">
    <subcellularLocation>
        <location evidence="1">Cytoplasm</location>
    </subcellularLocation>
</comment>
<organism evidence="6 7">
    <name type="scientific">Ramazzottius varieornatus</name>
    <name type="common">Water bear</name>
    <name type="synonym">Tardigrade</name>
    <dbReference type="NCBI Taxonomy" id="947166"/>
    <lineage>
        <taxon>Eukaryota</taxon>
        <taxon>Metazoa</taxon>
        <taxon>Ecdysozoa</taxon>
        <taxon>Tardigrada</taxon>
        <taxon>Eutardigrada</taxon>
        <taxon>Parachela</taxon>
        <taxon>Hypsibioidea</taxon>
        <taxon>Ramazzottiidae</taxon>
        <taxon>Ramazzottius</taxon>
    </lineage>
</organism>
<accession>A0A1D1US71</accession>
<evidence type="ECO:0000256" key="5">
    <source>
        <dbReference type="SAM" id="MobiDB-lite"/>
    </source>
</evidence>
<keyword evidence="2" id="KW-0963">Cytoplasm</keyword>
<gene>
    <name evidence="6" type="primary">RvY_04616-1</name>
    <name evidence="6" type="synonym">RvY_04616.1</name>
    <name evidence="6" type="ORF">RvY_04616</name>
</gene>
<evidence type="ECO:0000256" key="4">
    <source>
        <dbReference type="SAM" id="Coils"/>
    </source>
</evidence>
<feature type="compositionally biased region" description="Polar residues" evidence="5">
    <location>
        <begin position="285"/>
        <end position="298"/>
    </location>
</feature>
<feature type="region of interest" description="Disordered" evidence="5">
    <location>
        <begin position="58"/>
        <end position="97"/>
    </location>
</feature>
<dbReference type="Pfam" id="PF06818">
    <property type="entry name" value="Fez1"/>
    <property type="match status" value="1"/>
</dbReference>
<dbReference type="AlphaFoldDB" id="A0A1D1US71"/>
<dbReference type="Gene3D" id="1.10.287.1490">
    <property type="match status" value="1"/>
</dbReference>
<feature type="region of interest" description="Disordered" evidence="5">
    <location>
        <begin position="135"/>
        <end position="198"/>
    </location>
</feature>
<dbReference type="Proteomes" id="UP000186922">
    <property type="component" value="Unassembled WGS sequence"/>
</dbReference>
<feature type="compositionally biased region" description="Polar residues" evidence="5">
    <location>
        <begin position="237"/>
        <end position="257"/>
    </location>
</feature>
<feature type="compositionally biased region" description="Polar residues" evidence="5">
    <location>
        <begin position="164"/>
        <end position="184"/>
    </location>
</feature>
<feature type="compositionally biased region" description="Polar residues" evidence="5">
    <location>
        <begin position="135"/>
        <end position="154"/>
    </location>
</feature>
<keyword evidence="3 4" id="KW-0175">Coiled coil</keyword>
<dbReference type="PANTHER" id="PTHR19354">
    <property type="entry name" value="ZIPPER PUTATIVE TUMOR SUPPRESSOR 2 HOMOLOG-LIKE PROTEIN-RELATED"/>
    <property type="match status" value="1"/>
</dbReference>
<dbReference type="GO" id="GO:0005737">
    <property type="term" value="C:cytoplasm"/>
    <property type="evidence" value="ECO:0007669"/>
    <property type="project" value="UniProtKB-SubCell"/>
</dbReference>
<feature type="coiled-coil region" evidence="4">
    <location>
        <begin position="434"/>
        <end position="564"/>
    </location>
</feature>
<reference evidence="6 7" key="1">
    <citation type="journal article" date="2016" name="Nat. Commun.">
        <title>Extremotolerant tardigrade genome and improved radiotolerance of human cultured cells by tardigrade-unique protein.</title>
        <authorList>
            <person name="Hashimoto T."/>
            <person name="Horikawa D.D."/>
            <person name="Saito Y."/>
            <person name="Kuwahara H."/>
            <person name="Kozuka-Hata H."/>
            <person name="Shin-I T."/>
            <person name="Minakuchi Y."/>
            <person name="Ohishi K."/>
            <person name="Motoyama A."/>
            <person name="Aizu T."/>
            <person name="Enomoto A."/>
            <person name="Kondo K."/>
            <person name="Tanaka S."/>
            <person name="Hara Y."/>
            <person name="Koshikawa S."/>
            <person name="Sagara H."/>
            <person name="Miura T."/>
            <person name="Yokobori S."/>
            <person name="Miyagawa K."/>
            <person name="Suzuki Y."/>
            <person name="Kubo T."/>
            <person name="Oyama M."/>
            <person name="Kohara Y."/>
            <person name="Fujiyama A."/>
            <person name="Arakawa K."/>
            <person name="Katayama T."/>
            <person name="Toyoda A."/>
            <person name="Kunieda T."/>
        </authorList>
    </citation>
    <scope>NUCLEOTIDE SEQUENCE [LARGE SCALE GENOMIC DNA]</scope>
    <source>
        <strain evidence="6 7">YOKOZUNA-1</strain>
    </source>
</reference>
<feature type="region of interest" description="Disordered" evidence="5">
    <location>
        <begin position="234"/>
        <end position="314"/>
    </location>
</feature>
<proteinExistence type="predicted"/>